<evidence type="ECO:0000256" key="4">
    <source>
        <dbReference type="ARBA" id="ARBA00012531"/>
    </source>
</evidence>
<comment type="similarity">
    <text evidence="11">Belongs to the iron/ascorbate-dependent oxidoreductase family.</text>
</comment>
<keyword evidence="14" id="KW-1185">Reference proteome</keyword>
<dbReference type="GO" id="GO:0102276">
    <property type="term" value="F:2-oxoglutarate oxygenase/decarboxylase (ethylene-forming) activity"/>
    <property type="evidence" value="ECO:0007669"/>
    <property type="project" value="UniProtKB-EC"/>
</dbReference>
<dbReference type="PANTHER" id="PTHR47990">
    <property type="entry name" value="2-OXOGLUTARATE (2OG) AND FE(II)-DEPENDENT OXYGENASE SUPERFAMILY PROTEIN-RELATED"/>
    <property type="match status" value="1"/>
</dbReference>
<comment type="pathway">
    <text evidence="2">Alkene biosynthesis; ethylene biosynthesis via 2-oxoglutarate.</text>
</comment>
<evidence type="ECO:0000256" key="1">
    <source>
        <dbReference type="ARBA" id="ARBA00001954"/>
    </source>
</evidence>
<evidence type="ECO:0000256" key="3">
    <source>
        <dbReference type="ARBA" id="ARBA00012293"/>
    </source>
</evidence>
<dbReference type="EC" id="1.14.20.7" evidence="3"/>
<dbReference type="Proteomes" id="UP000642488">
    <property type="component" value="Unassembled WGS sequence"/>
</dbReference>
<keyword evidence="11" id="KW-0479">Metal-binding</keyword>
<keyword evidence="11" id="KW-0560">Oxidoreductase</keyword>
<evidence type="ECO:0000256" key="7">
    <source>
        <dbReference type="ARBA" id="ARBA00031011"/>
    </source>
</evidence>
<dbReference type="InterPro" id="IPR005123">
    <property type="entry name" value="Oxoglu/Fe-dep_dioxygenase_dom"/>
</dbReference>
<comment type="catalytic activity">
    <reaction evidence="10">
        <text>L-arginine + 2-oxoglutarate + O2 = guanidine + L-glutamate 5-semialdehyde + succinate + CO2</text>
        <dbReference type="Rhea" id="RHEA:31535"/>
        <dbReference type="ChEBI" id="CHEBI:15379"/>
        <dbReference type="ChEBI" id="CHEBI:16526"/>
        <dbReference type="ChEBI" id="CHEBI:16810"/>
        <dbReference type="ChEBI" id="CHEBI:30031"/>
        <dbReference type="ChEBI" id="CHEBI:30087"/>
        <dbReference type="ChEBI" id="CHEBI:32682"/>
        <dbReference type="ChEBI" id="CHEBI:58066"/>
        <dbReference type="EC" id="1.14.20.7"/>
    </reaction>
</comment>
<dbReference type="EC" id="1.13.12.19" evidence="4"/>
<feature type="domain" description="Fe2OG dioxygenase" evidence="12">
    <location>
        <begin position="170"/>
        <end position="272"/>
    </location>
</feature>
<organism evidence="13 14">
    <name type="scientific">Palleronia pontilimi</name>
    <dbReference type="NCBI Taxonomy" id="1964209"/>
    <lineage>
        <taxon>Bacteria</taxon>
        <taxon>Pseudomonadati</taxon>
        <taxon>Pseudomonadota</taxon>
        <taxon>Alphaproteobacteria</taxon>
        <taxon>Rhodobacterales</taxon>
        <taxon>Roseobacteraceae</taxon>
        <taxon>Palleronia</taxon>
    </lineage>
</organism>
<dbReference type="PROSITE" id="PS51471">
    <property type="entry name" value="FE2OG_OXY"/>
    <property type="match status" value="1"/>
</dbReference>
<comment type="catalytic activity">
    <reaction evidence="9">
        <text>2-oxoglutarate + O2 + 2 H(+) = ethene + 3 CO2 + H2O</text>
        <dbReference type="Rhea" id="RHEA:31523"/>
        <dbReference type="ChEBI" id="CHEBI:15377"/>
        <dbReference type="ChEBI" id="CHEBI:15378"/>
        <dbReference type="ChEBI" id="CHEBI:15379"/>
        <dbReference type="ChEBI" id="CHEBI:16526"/>
        <dbReference type="ChEBI" id="CHEBI:16810"/>
        <dbReference type="ChEBI" id="CHEBI:18153"/>
        <dbReference type="EC" id="1.13.12.19"/>
    </reaction>
</comment>
<dbReference type="InterPro" id="IPR050231">
    <property type="entry name" value="Iron_ascorbate_oxido_reductase"/>
</dbReference>
<evidence type="ECO:0000313" key="13">
    <source>
        <dbReference type="EMBL" id="MBJ3761776.1"/>
    </source>
</evidence>
<dbReference type="SUPFAM" id="SSF51197">
    <property type="entry name" value="Clavaminate synthase-like"/>
    <property type="match status" value="1"/>
</dbReference>
<evidence type="ECO:0000313" key="14">
    <source>
        <dbReference type="Proteomes" id="UP000642488"/>
    </source>
</evidence>
<dbReference type="PRINTS" id="PR00682">
    <property type="entry name" value="IPNSYNTHASE"/>
</dbReference>
<sequence length="311" mass="34050">MIPRIDAACLTDPDHARCGDVSAQMLEAATDVGFMTVHNTALCRADVEAVLEAYRSFFHLPRAQKAKIDMAATGSNRGWGAPGAERVDPDANPDFKQVFDMGFELPATDPLAAHGLKYYAPNRWPDGMPEFRATLEAYYAKALDVSMLLLRALARAMGQPEDSFGAAFDRPMALLRGNFYPERPDWAGAKDFGIATHTDYGCLTLLATDGTPGLEVRRRGGGWIPLSAPPGEFIVNFGEMLEMWTGGRVRATPHRVVGTTAERISVPLFFNPNYDTNVAPPGSDQVILAGDHLSRRYDETYVHLADKTGRT</sequence>
<keyword evidence="11" id="KW-0408">Iron</keyword>
<keyword evidence="6" id="KW-0266">Ethylene biosynthesis</keyword>
<dbReference type="InterPro" id="IPR044861">
    <property type="entry name" value="IPNS-like_FE2OG_OXY"/>
</dbReference>
<proteinExistence type="inferred from homology"/>
<name>A0A934MCY7_9RHOB</name>
<reference evidence="13" key="1">
    <citation type="submission" date="2020-12" db="EMBL/GenBank/DDBJ databases">
        <title>Bacterial taxonomy.</title>
        <authorList>
            <person name="Pan X."/>
        </authorList>
    </citation>
    <scope>NUCLEOTIDE SEQUENCE</scope>
    <source>
        <strain evidence="13">KCTC 52957</strain>
    </source>
</reference>
<evidence type="ECO:0000256" key="9">
    <source>
        <dbReference type="ARBA" id="ARBA00047725"/>
    </source>
</evidence>
<dbReference type="Gene3D" id="2.60.120.330">
    <property type="entry name" value="B-lactam Antibiotic, Isopenicillin N Synthase, Chain"/>
    <property type="match status" value="1"/>
</dbReference>
<accession>A0A934MCY7</accession>
<evidence type="ECO:0000259" key="12">
    <source>
        <dbReference type="PROSITE" id="PS51471"/>
    </source>
</evidence>
<evidence type="ECO:0000256" key="5">
    <source>
        <dbReference type="ARBA" id="ARBA00019045"/>
    </source>
</evidence>
<dbReference type="Pfam" id="PF14226">
    <property type="entry name" value="DIOX_N"/>
    <property type="match status" value="1"/>
</dbReference>
<protein>
    <recommendedName>
        <fullName evidence="5">2-oxoglutarate-dependent ethylene/succinate-forming enzyme</fullName>
        <ecNumber evidence="4">1.13.12.19</ecNumber>
        <ecNumber evidence="3">1.14.20.7</ecNumber>
    </recommendedName>
    <alternativeName>
        <fullName evidence="7">2-oxoglutarate dioxygenase (ethylene-forming)</fullName>
    </alternativeName>
    <alternativeName>
        <fullName evidence="8">2-oxoglutarate/L-arginine monooxygenase/decarboxylase (succinate-forming)</fullName>
    </alternativeName>
</protein>
<dbReference type="InterPro" id="IPR026992">
    <property type="entry name" value="DIOX_N"/>
</dbReference>
<evidence type="ECO:0000256" key="6">
    <source>
        <dbReference type="ARBA" id="ARBA00022666"/>
    </source>
</evidence>
<evidence type="ECO:0000256" key="8">
    <source>
        <dbReference type="ARBA" id="ARBA00031282"/>
    </source>
</evidence>
<dbReference type="Pfam" id="PF03171">
    <property type="entry name" value="2OG-FeII_Oxy"/>
    <property type="match status" value="1"/>
</dbReference>
<dbReference type="GO" id="GO:0009693">
    <property type="term" value="P:ethylene biosynthetic process"/>
    <property type="evidence" value="ECO:0007669"/>
    <property type="project" value="UniProtKB-KW"/>
</dbReference>
<dbReference type="AlphaFoldDB" id="A0A934MCY7"/>
<dbReference type="GO" id="GO:0046872">
    <property type="term" value="F:metal ion binding"/>
    <property type="evidence" value="ECO:0007669"/>
    <property type="project" value="UniProtKB-KW"/>
</dbReference>
<comment type="cofactor">
    <cofactor evidence="1">
        <name>Fe(2+)</name>
        <dbReference type="ChEBI" id="CHEBI:29033"/>
    </cofactor>
</comment>
<evidence type="ECO:0000256" key="11">
    <source>
        <dbReference type="RuleBase" id="RU003682"/>
    </source>
</evidence>
<evidence type="ECO:0000256" key="2">
    <source>
        <dbReference type="ARBA" id="ARBA00004767"/>
    </source>
</evidence>
<gene>
    <name evidence="13" type="ORF">ILP92_03310</name>
</gene>
<comment type="caution">
    <text evidence="13">The sequence shown here is derived from an EMBL/GenBank/DDBJ whole genome shotgun (WGS) entry which is preliminary data.</text>
</comment>
<evidence type="ECO:0000256" key="10">
    <source>
        <dbReference type="ARBA" id="ARBA00049359"/>
    </source>
</evidence>
<dbReference type="InterPro" id="IPR027443">
    <property type="entry name" value="IPNS-like_sf"/>
</dbReference>
<dbReference type="EMBL" id="JAEKPD010000002">
    <property type="protein sequence ID" value="MBJ3761776.1"/>
    <property type="molecule type" value="Genomic_DNA"/>
</dbReference>